<feature type="domain" description="C2H2-type" evidence="2">
    <location>
        <begin position="242"/>
        <end position="269"/>
    </location>
</feature>
<dbReference type="OrthoDB" id="20872at2759"/>
<accession>A0A1L9NIQ2</accession>
<dbReference type="PANTHER" id="PTHR35391:SF7">
    <property type="entry name" value="C2H2-TYPE DOMAIN-CONTAINING PROTEIN"/>
    <property type="match status" value="1"/>
</dbReference>
<feature type="domain" description="C2H2-type" evidence="2">
    <location>
        <begin position="210"/>
        <end position="235"/>
    </location>
</feature>
<reference evidence="4" key="1">
    <citation type="journal article" date="2017" name="Genome Biol.">
        <title>Comparative genomics reveals high biological diversity and specific adaptations in the industrially and medically important fungal genus Aspergillus.</title>
        <authorList>
            <person name="de Vries R.P."/>
            <person name="Riley R."/>
            <person name="Wiebenga A."/>
            <person name="Aguilar-Osorio G."/>
            <person name="Amillis S."/>
            <person name="Uchima C.A."/>
            <person name="Anderluh G."/>
            <person name="Asadollahi M."/>
            <person name="Askin M."/>
            <person name="Barry K."/>
            <person name="Battaglia E."/>
            <person name="Bayram O."/>
            <person name="Benocci T."/>
            <person name="Braus-Stromeyer S.A."/>
            <person name="Caldana C."/>
            <person name="Canovas D."/>
            <person name="Cerqueira G.C."/>
            <person name="Chen F."/>
            <person name="Chen W."/>
            <person name="Choi C."/>
            <person name="Clum A."/>
            <person name="Dos Santos R.A."/>
            <person name="Damasio A.R."/>
            <person name="Diallinas G."/>
            <person name="Emri T."/>
            <person name="Fekete E."/>
            <person name="Flipphi M."/>
            <person name="Freyberg S."/>
            <person name="Gallo A."/>
            <person name="Gournas C."/>
            <person name="Habgood R."/>
            <person name="Hainaut M."/>
            <person name="Harispe M.L."/>
            <person name="Henrissat B."/>
            <person name="Hilden K.S."/>
            <person name="Hope R."/>
            <person name="Hossain A."/>
            <person name="Karabika E."/>
            <person name="Karaffa L."/>
            <person name="Karanyi Z."/>
            <person name="Krasevec N."/>
            <person name="Kuo A."/>
            <person name="Kusch H."/>
            <person name="LaButti K."/>
            <person name="Lagendijk E.L."/>
            <person name="Lapidus A."/>
            <person name="Levasseur A."/>
            <person name="Lindquist E."/>
            <person name="Lipzen A."/>
            <person name="Logrieco A.F."/>
            <person name="MacCabe A."/>
            <person name="Maekelae M.R."/>
            <person name="Malavazi I."/>
            <person name="Melin P."/>
            <person name="Meyer V."/>
            <person name="Mielnichuk N."/>
            <person name="Miskei M."/>
            <person name="Molnar A.P."/>
            <person name="Mule G."/>
            <person name="Ngan C.Y."/>
            <person name="Orejas M."/>
            <person name="Orosz E."/>
            <person name="Ouedraogo J.P."/>
            <person name="Overkamp K.M."/>
            <person name="Park H.-S."/>
            <person name="Perrone G."/>
            <person name="Piumi F."/>
            <person name="Punt P.J."/>
            <person name="Ram A.F."/>
            <person name="Ramon A."/>
            <person name="Rauscher S."/>
            <person name="Record E."/>
            <person name="Riano-Pachon D.M."/>
            <person name="Robert V."/>
            <person name="Roehrig J."/>
            <person name="Ruller R."/>
            <person name="Salamov A."/>
            <person name="Salih N.S."/>
            <person name="Samson R.A."/>
            <person name="Sandor E."/>
            <person name="Sanguinetti M."/>
            <person name="Schuetze T."/>
            <person name="Sepcic K."/>
            <person name="Shelest E."/>
            <person name="Sherlock G."/>
            <person name="Sophianopoulou V."/>
            <person name="Squina F.M."/>
            <person name="Sun H."/>
            <person name="Susca A."/>
            <person name="Todd R.B."/>
            <person name="Tsang A."/>
            <person name="Unkles S.E."/>
            <person name="van de Wiele N."/>
            <person name="van Rossen-Uffink D."/>
            <person name="Oliveira J.V."/>
            <person name="Vesth T.C."/>
            <person name="Visser J."/>
            <person name="Yu J.-H."/>
            <person name="Zhou M."/>
            <person name="Andersen M.R."/>
            <person name="Archer D.B."/>
            <person name="Baker S.E."/>
            <person name="Benoit I."/>
            <person name="Brakhage A.A."/>
            <person name="Braus G.H."/>
            <person name="Fischer R."/>
            <person name="Frisvad J.C."/>
            <person name="Goldman G.H."/>
            <person name="Houbraken J."/>
            <person name="Oakley B."/>
            <person name="Pocsi I."/>
            <person name="Scazzocchio C."/>
            <person name="Seiboth B."/>
            <person name="vanKuyk P.A."/>
            <person name="Wortman J."/>
            <person name="Dyer P.S."/>
            <person name="Grigoriev I.V."/>
        </authorList>
    </citation>
    <scope>NUCLEOTIDE SEQUENCE [LARGE SCALE GENOMIC DNA]</scope>
    <source>
        <strain evidence="4">CBS 134.48</strain>
    </source>
</reference>
<dbReference type="Proteomes" id="UP000184304">
    <property type="component" value="Unassembled WGS sequence"/>
</dbReference>
<feature type="compositionally biased region" description="Basic and acidic residues" evidence="1">
    <location>
        <begin position="158"/>
        <end position="173"/>
    </location>
</feature>
<organism evidence="3 4">
    <name type="scientific">Aspergillus tubingensis (strain CBS 134.48)</name>
    <dbReference type="NCBI Taxonomy" id="767770"/>
    <lineage>
        <taxon>Eukaryota</taxon>
        <taxon>Fungi</taxon>
        <taxon>Dikarya</taxon>
        <taxon>Ascomycota</taxon>
        <taxon>Pezizomycotina</taxon>
        <taxon>Eurotiomycetes</taxon>
        <taxon>Eurotiomycetidae</taxon>
        <taxon>Eurotiales</taxon>
        <taxon>Aspergillaceae</taxon>
        <taxon>Aspergillus</taxon>
        <taxon>Aspergillus subgen. Circumdati</taxon>
    </lineage>
</organism>
<dbReference type="EMBL" id="KV878178">
    <property type="protein sequence ID" value="OJI89155.1"/>
    <property type="molecule type" value="Genomic_DNA"/>
</dbReference>
<dbReference type="Gene3D" id="3.30.160.60">
    <property type="entry name" value="Classic Zinc Finger"/>
    <property type="match status" value="2"/>
</dbReference>
<name>A0A1L9NIQ2_ASPTC</name>
<feature type="compositionally biased region" description="Basic and acidic residues" evidence="1">
    <location>
        <begin position="118"/>
        <end position="133"/>
    </location>
</feature>
<evidence type="ECO:0000313" key="3">
    <source>
        <dbReference type="EMBL" id="OJI89155.1"/>
    </source>
</evidence>
<feature type="domain" description="C2H2-type" evidence="2">
    <location>
        <begin position="178"/>
        <end position="205"/>
    </location>
</feature>
<dbReference type="AlphaFoldDB" id="A0A1L9NIQ2"/>
<gene>
    <name evidence="3" type="ORF">ASPTUDRAFT_368946</name>
</gene>
<dbReference type="InterPro" id="IPR013087">
    <property type="entry name" value="Znf_C2H2_type"/>
</dbReference>
<keyword evidence="4" id="KW-1185">Reference proteome</keyword>
<evidence type="ECO:0000313" key="4">
    <source>
        <dbReference type="Proteomes" id="UP000184304"/>
    </source>
</evidence>
<evidence type="ECO:0000256" key="1">
    <source>
        <dbReference type="SAM" id="MobiDB-lite"/>
    </source>
</evidence>
<evidence type="ECO:0000259" key="2">
    <source>
        <dbReference type="SMART" id="SM00355"/>
    </source>
</evidence>
<dbReference type="VEuPathDB" id="FungiDB:ASPTUDRAFT_368946"/>
<dbReference type="PANTHER" id="PTHR35391">
    <property type="entry name" value="C2H2-TYPE DOMAIN-CONTAINING PROTEIN-RELATED"/>
    <property type="match status" value="1"/>
</dbReference>
<feature type="domain" description="C2H2-type" evidence="2">
    <location>
        <begin position="57"/>
        <end position="77"/>
    </location>
</feature>
<dbReference type="STRING" id="767770.A0A1L9NIQ2"/>
<feature type="region of interest" description="Disordered" evidence="1">
    <location>
        <begin position="110"/>
        <end position="173"/>
    </location>
</feature>
<sequence>MRQHRPRWRCAARAHGVLVFYEKSEYEEHMRRRHKSIQPQLSILAERSSRPSGPVFQSCPLCGEGNRADLEEHIADHLTYLALMSIPSPQSEANDGYMWMDETKGTKHFRAGDAGLTDSDRSFDKTEMEKAGEPSRLPESPFAGLKEPKQRHTKGKAPAKEHNQGEPHRRENTEFFPGRCQWMGCTESQIFERVEDLLRHIAETHREYPSICPMKGCEQKFADSEDYGKHVQVYHKRLHMATRCQWVGCTTQDYFDSRVDLGRHIRDMHL</sequence>
<proteinExistence type="predicted"/>
<dbReference type="SMART" id="SM00355">
    <property type="entry name" value="ZnF_C2H2"/>
    <property type="match status" value="4"/>
</dbReference>
<protein>
    <recommendedName>
        <fullName evidence="2">C2H2-type domain-containing protein</fullName>
    </recommendedName>
</protein>